<accession>A0A858RG41</accession>
<organism evidence="3 4">
    <name type="scientific">Luteolibacter luteus</name>
    <dbReference type="NCBI Taxonomy" id="2728835"/>
    <lineage>
        <taxon>Bacteria</taxon>
        <taxon>Pseudomonadati</taxon>
        <taxon>Verrucomicrobiota</taxon>
        <taxon>Verrucomicrobiia</taxon>
        <taxon>Verrucomicrobiales</taxon>
        <taxon>Verrucomicrobiaceae</taxon>
        <taxon>Luteolibacter</taxon>
    </lineage>
</organism>
<reference evidence="3 4" key="1">
    <citation type="submission" date="2020-04" db="EMBL/GenBank/DDBJ databases">
        <title>Luteolibacter sp. G-1-1-1 isolated from soil.</title>
        <authorList>
            <person name="Dahal R.H."/>
        </authorList>
    </citation>
    <scope>NUCLEOTIDE SEQUENCE [LARGE SCALE GENOMIC DNA]</scope>
    <source>
        <strain evidence="3 4">G-1-1-1</strain>
    </source>
</reference>
<dbReference type="PANTHER" id="PTHR46797:SF1">
    <property type="entry name" value="METHYLPHOSPHONATE SYNTHASE"/>
    <property type="match status" value="1"/>
</dbReference>
<dbReference type="PANTHER" id="PTHR46797">
    <property type="entry name" value="HTH-TYPE TRANSCRIPTIONAL REGULATOR"/>
    <property type="match status" value="1"/>
</dbReference>
<dbReference type="InterPro" id="IPR011051">
    <property type="entry name" value="RmlC_Cupin_sf"/>
</dbReference>
<dbReference type="SMART" id="SM00530">
    <property type="entry name" value="HTH_XRE"/>
    <property type="match status" value="1"/>
</dbReference>
<dbReference type="Pfam" id="PF07883">
    <property type="entry name" value="Cupin_2"/>
    <property type="match status" value="1"/>
</dbReference>
<proteinExistence type="predicted"/>
<evidence type="ECO:0000256" key="1">
    <source>
        <dbReference type="ARBA" id="ARBA00023125"/>
    </source>
</evidence>
<sequence>MNLVELASRIKAARMSKGYTLDRVAEISGLGKGLLSKVENFRVTPSLPTLAKLCEALGMSMSELFEGLDDKPKLSIVRANERKEIERDRDQSDISYHALAHGRPDRNMDPFVLDVPAGGGRREAMPHEGEEFLIVLRGSVSFEYNGETHLLKEGDAAYFDAEVDHRVFNPGAKDARILCVFLGRPM</sequence>
<dbReference type="InterPro" id="IPR014710">
    <property type="entry name" value="RmlC-like_jellyroll"/>
</dbReference>
<evidence type="ECO:0000313" key="3">
    <source>
        <dbReference type="EMBL" id="QJE95260.1"/>
    </source>
</evidence>
<keyword evidence="1" id="KW-0238">DNA-binding</keyword>
<dbReference type="AlphaFoldDB" id="A0A858RG41"/>
<dbReference type="EMBL" id="CP051774">
    <property type="protein sequence ID" value="QJE95260.1"/>
    <property type="molecule type" value="Genomic_DNA"/>
</dbReference>
<dbReference type="InterPro" id="IPR050807">
    <property type="entry name" value="TransReg_Diox_bact_type"/>
</dbReference>
<dbReference type="GO" id="GO:0003700">
    <property type="term" value="F:DNA-binding transcription factor activity"/>
    <property type="evidence" value="ECO:0007669"/>
    <property type="project" value="TreeGrafter"/>
</dbReference>
<dbReference type="InterPro" id="IPR001387">
    <property type="entry name" value="Cro/C1-type_HTH"/>
</dbReference>
<evidence type="ECO:0000259" key="2">
    <source>
        <dbReference type="PROSITE" id="PS50943"/>
    </source>
</evidence>
<dbReference type="GO" id="GO:0005829">
    <property type="term" value="C:cytosol"/>
    <property type="evidence" value="ECO:0007669"/>
    <property type="project" value="TreeGrafter"/>
</dbReference>
<dbReference type="InterPro" id="IPR010982">
    <property type="entry name" value="Lambda_DNA-bd_dom_sf"/>
</dbReference>
<dbReference type="KEGG" id="luo:HHL09_05540"/>
<dbReference type="PROSITE" id="PS50943">
    <property type="entry name" value="HTH_CROC1"/>
    <property type="match status" value="1"/>
</dbReference>
<feature type="domain" description="HTH cro/C1-type" evidence="2">
    <location>
        <begin position="10"/>
        <end position="64"/>
    </location>
</feature>
<protein>
    <submittedName>
        <fullName evidence="3">Cupin domain-containing protein</fullName>
    </submittedName>
</protein>
<dbReference type="InterPro" id="IPR013096">
    <property type="entry name" value="Cupin_2"/>
</dbReference>
<dbReference type="Gene3D" id="1.10.260.40">
    <property type="entry name" value="lambda repressor-like DNA-binding domains"/>
    <property type="match status" value="1"/>
</dbReference>
<dbReference type="CDD" id="cd02209">
    <property type="entry name" value="cupin_XRE_C"/>
    <property type="match status" value="1"/>
</dbReference>
<dbReference type="GO" id="GO:0003677">
    <property type="term" value="F:DNA binding"/>
    <property type="evidence" value="ECO:0007669"/>
    <property type="project" value="UniProtKB-KW"/>
</dbReference>
<dbReference type="CDD" id="cd00093">
    <property type="entry name" value="HTH_XRE"/>
    <property type="match status" value="1"/>
</dbReference>
<name>A0A858RG41_9BACT</name>
<dbReference type="Gene3D" id="2.60.120.10">
    <property type="entry name" value="Jelly Rolls"/>
    <property type="match status" value="1"/>
</dbReference>
<dbReference type="SUPFAM" id="SSF51182">
    <property type="entry name" value="RmlC-like cupins"/>
    <property type="match status" value="1"/>
</dbReference>
<dbReference type="RefSeq" id="WP_169453539.1">
    <property type="nucleotide sequence ID" value="NZ_CP051774.1"/>
</dbReference>
<dbReference type="Pfam" id="PF01381">
    <property type="entry name" value="HTH_3"/>
    <property type="match status" value="1"/>
</dbReference>
<dbReference type="SUPFAM" id="SSF47413">
    <property type="entry name" value="lambda repressor-like DNA-binding domains"/>
    <property type="match status" value="1"/>
</dbReference>
<gene>
    <name evidence="3" type="ORF">HHL09_05540</name>
</gene>
<evidence type="ECO:0000313" key="4">
    <source>
        <dbReference type="Proteomes" id="UP000501812"/>
    </source>
</evidence>
<keyword evidence="4" id="KW-1185">Reference proteome</keyword>
<dbReference type="Proteomes" id="UP000501812">
    <property type="component" value="Chromosome"/>
</dbReference>